<organism evidence="1 2">
    <name type="scientific">Blastomyces parvus</name>
    <dbReference type="NCBI Taxonomy" id="2060905"/>
    <lineage>
        <taxon>Eukaryota</taxon>
        <taxon>Fungi</taxon>
        <taxon>Dikarya</taxon>
        <taxon>Ascomycota</taxon>
        <taxon>Pezizomycotina</taxon>
        <taxon>Eurotiomycetes</taxon>
        <taxon>Eurotiomycetidae</taxon>
        <taxon>Onygenales</taxon>
        <taxon>Ajellomycetaceae</taxon>
        <taxon>Blastomyces</taxon>
    </lineage>
</organism>
<dbReference type="STRING" id="2060905.A0A2B7XLK4"/>
<protein>
    <submittedName>
        <fullName evidence="1">Uncharacterized protein</fullName>
    </submittedName>
</protein>
<comment type="caution">
    <text evidence="1">The sequence shown here is derived from an EMBL/GenBank/DDBJ whole genome shotgun (WGS) entry which is preliminary data.</text>
</comment>
<accession>A0A2B7XLK4</accession>
<dbReference type="OrthoDB" id="408631at2759"/>
<proteinExistence type="predicted"/>
<name>A0A2B7XLK4_9EURO</name>
<sequence>MADQEDVVVGSRSYHLNIFGFSGAPPAIHRMSSGFVTTSPALVATQSASLFLASLLVELRGHEHSHAYIDDPIASGLIPMAGTALSMTPNIIGQCTKYWYTAASAIGCGDSVDVMDFKDYETGYYRVTIRLRRQR</sequence>
<dbReference type="EMBL" id="PDNC01000003">
    <property type="protein sequence ID" value="PGH09820.1"/>
    <property type="molecule type" value="Genomic_DNA"/>
</dbReference>
<keyword evidence="2" id="KW-1185">Reference proteome</keyword>
<dbReference type="Proteomes" id="UP000224080">
    <property type="component" value="Unassembled WGS sequence"/>
</dbReference>
<dbReference type="AlphaFoldDB" id="A0A2B7XLK4"/>
<gene>
    <name evidence="1" type="ORF">GX51_00507</name>
</gene>
<evidence type="ECO:0000313" key="2">
    <source>
        <dbReference type="Proteomes" id="UP000224080"/>
    </source>
</evidence>
<evidence type="ECO:0000313" key="1">
    <source>
        <dbReference type="EMBL" id="PGH09820.1"/>
    </source>
</evidence>
<reference evidence="1 2" key="1">
    <citation type="submission" date="2017-10" db="EMBL/GenBank/DDBJ databases">
        <title>Comparative genomics in systemic dimorphic fungi from Ajellomycetaceae.</title>
        <authorList>
            <person name="Munoz J.F."/>
            <person name="Mcewen J.G."/>
            <person name="Clay O.K."/>
            <person name="Cuomo C.A."/>
        </authorList>
    </citation>
    <scope>NUCLEOTIDE SEQUENCE [LARGE SCALE GENOMIC DNA]</scope>
    <source>
        <strain evidence="1 2">UAMH130</strain>
    </source>
</reference>